<reference evidence="2" key="2">
    <citation type="journal article" date="2021" name="Microbiome">
        <title>Successional dynamics and alternative stable states in a saline activated sludge microbial community over 9 years.</title>
        <authorList>
            <person name="Wang Y."/>
            <person name="Ye J."/>
            <person name="Ju F."/>
            <person name="Liu L."/>
            <person name="Boyd J.A."/>
            <person name="Deng Y."/>
            <person name="Parks D.H."/>
            <person name="Jiang X."/>
            <person name="Yin X."/>
            <person name="Woodcroft B.J."/>
            <person name="Tyson G.W."/>
            <person name="Hugenholtz P."/>
            <person name="Polz M.F."/>
            <person name="Zhang T."/>
        </authorList>
    </citation>
    <scope>NUCLEOTIDE SEQUENCE</scope>
    <source>
        <strain evidence="2">HKST-UBA13</strain>
    </source>
</reference>
<dbReference type="Proteomes" id="UP000775877">
    <property type="component" value="Unassembled WGS sequence"/>
</dbReference>
<reference evidence="2" key="1">
    <citation type="submission" date="2020-04" db="EMBL/GenBank/DDBJ databases">
        <authorList>
            <person name="Zhang T."/>
        </authorList>
    </citation>
    <scope>NUCLEOTIDE SEQUENCE</scope>
    <source>
        <strain evidence="2">HKST-UBA13</strain>
    </source>
</reference>
<name>A0A955L2L7_9BACT</name>
<gene>
    <name evidence="2" type="ORF">KC678_05880</name>
</gene>
<proteinExistence type="predicted"/>
<sequence length="89" mass="10775">MKQKIMKLTQKQLAQIYKNQCNTDSTPTEFIITIMLDGVEYMNVLFVRTIIKDYEKQIKELEEKLKRYEKCEQFQFFGEYVDFVNSKTK</sequence>
<dbReference type="EMBL" id="JAGQLJ010000182">
    <property type="protein sequence ID" value="MCA9381770.1"/>
    <property type="molecule type" value="Genomic_DNA"/>
</dbReference>
<accession>A0A955L2L7</accession>
<evidence type="ECO:0000256" key="1">
    <source>
        <dbReference type="SAM" id="Coils"/>
    </source>
</evidence>
<evidence type="ECO:0000313" key="2">
    <source>
        <dbReference type="EMBL" id="MCA9381770.1"/>
    </source>
</evidence>
<evidence type="ECO:0000313" key="3">
    <source>
        <dbReference type="Proteomes" id="UP000775877"/>
    </source>
</evidence>
<comment type="caution">
    <text evidence="2">The sequence shown here is derived from an EMBL/GenBank/DDBJ whole genome shotgun (WGS) entry which is preliminary data.</text>
</comment>
<dbReference type="AlphaFoldDB" id="A0A955L2L7"/>
<organism evidence="2 3">
    <name type="scientific">Candidatus Dojkabacteria bacterium</name>
    <dbReference type="NCBI Taxonomy" id="2099670"/>
    <lineage>
        <taxon>Bacteria</taxon>
        <taxon>Candidatus Dojkabacteria</taxon>
    </lineage>
</organism>
<keyword evidence="1" id="KW-0175">Coiled coil</keyword>
<protein>
    <submittedName>
        <fullName evidence="2">Uncharacterized protein</fullName>
    </submittedName>
</protein>
<feature type="coiled-coil region" evidence="1">
    <location>
        <begin position="44"/>
        <end position="71"/>
    </location>
</feature>